<organism evidence="1 2">
    <name type="scientific">Nocardiopsis aegyptia</name>
    <dbReference type="NCBI Taxonomy" id="220378"/>
    <lineage>
        <taxon>Bacteria</taxon>
        <taxon>Bacillati</taxon>
        <taxon>Actinomycetota</taxon>
        <taxon>Actinomycetes</taxon>
        <taxon>Streptosporangiales</taxon>
        <taxon>Nocardiopsidaceae</taxon>
        <taxon>Nocardiopsis</taxon>
    </lineage>
</organism>
<dbReference type="EMBL" id="JACCFS010000001">
    <property type="protein sequence ID" value="NYJ32818.1"/>
    <property type="molecule type" value="Genomic_DNA"/>
</dbReference>
<proteinExistence type="predicted"/>
<protein>
    <submittedName>
        <fullName evidence="1">Uncharacterized protein</fullName>
    </submittedName>
</protein>
<accession>A0A7Z0EK86</accession>
<name>A0A7Z0EK86_9ACTN</name>
<evidence type="ECO:0000313" key="1">
    <source>
        <dbReference type="EMBL" id="NYJ32818.1"/>
    </source>
</evidence>
<keyword evidence="2" id="KW-1185">Reference proteome</keyword>
<dbReference type="AlphaFoldDB" id="A0A7Z0EK86"/>
<comment type="caution">
    <text evidence="1">The sequence shown here is derived from an EMBL/GenBank/DDBJ whole genome shotgun (WGS) entry which is preliminary data.</text>
</comment>
<dbReference type="RefSeq" id="WP_179820773.1">
    <property type="nucleotide sequence ID" value="NZ_JACCFS010000001.1"/>
</dbReference>
<sequence>MDVRRVPSYAPLPEESDRAWEWATCPRSGMAGLLVPADHEGYRWRDFDYLTIQDPLPDAVWQNALEEATDQDRFTIGLTASRPTALNGPT</sequence>
<gene>
    <name evidence="1" type="ORF">HNR10_000699</name>
</gene>
<reference evidence="1 2" key="1">
    <citation type="submission" date="2020-07" db="EMBL/GenBank/DDBJ databases">
        <title>Sequencing the genomes of 1000 actinobacteria strains.</title>
        <authorList>
            <person name="Klenk H.-P."/>
        </authorList>
    </citation>
    <scope>NUCLEOTIDE SEQUENCE [LARGE SCALE GENOMIC DNA]</scope>
    <source>
        <strain evidence="1 2">DSM 44442</strain>
    </source>
</reference>
<evidence type="ECO:0000313" key="2">
    <source>
        <dbReference type="Proteomes" id="UP000572051"/>
    </source>
</evidence>
<dbReference type="Proteomes" id="UP000572051">
    <property type="component" value="Unassembled WGS sequence"/>
</dbReference>